<name>A0ABU5RME3_9PSEU</name>
<dbReference type="InterPro" id="IPR000073">
    <property type="entry name" value="AB_hydrolase_1"/>
</dbReference>
<evidence type="ECO:0000256" key="1">
    <source>
        <dbReference type="ARBA" id="ARBA00022801"/>
    </source>
</evidence>
<evidence type="ECO:0000313" key="4">
    <source>
        <dbReference type="Proteomes" id="UP001304298"/>
    </source>
</evidence>
<evidence type="ECO:0000259" key="2">
    <source>
        <dbReference type="Pfam" id="PF00561"/>
    </source>
</evidence>
<accession>A0ABU5RME3</accession>
<keyword evidence="4" id="KW-1185">Reference proteome</keyword>
<evidence type="ECO:0000313" key="3">
    <source>
        <dbReference type="EMBL" id="MEA5367471.1"/>
    </source>
</evidence>
<dbReference type="Proteomes" id="UP001304298">
    <property type="component" value="Unassembled WGS sequence"/>
</dbReference>
<dbReference type="SUPFAM" id="SSF53474">
    <property type="entry name" value="alpha/beta-Hydrolases"/>
    <property type="match status" value="1"/>
</dbReference>
<dbReference type="RefSeq" id="WP_323337488.1">
    <property type="nucleotide sequence ID" value="NZ_JAYFSI010000023.1"/>
</dbReference>
<dbReference type="PANTHER" id="PTHR43329">
    <property type="entry name" value="EPOXIDE HYDROLASE"/>
    <property type="match status" value="1"/>
</dbReference>
<dbReference type="EMBL" id="JAYFSI010000023">
    <property type="protein sequence ID" value="MEA5367471.1"/>
    <property type="molecule type" value="Genomic_DNA"/>
</dbReference>
<proteinExistence type="predicted"/>
<reference evidence="3 4" key="1">
    <citation type="submission" date="2023-12" db="EMBL/GenBank/DDBJ databases">
        <title>Amycolatopsis sp. V23-08.</title>
        <authorList>
            <person name="Somphong A."/>
        </authorList>
    </citation>
    <scope>NUCLEOTIDE SEQUENCE [LARGE SCALE GENOMIC DNA]</scope>
    <source>
        <strain evidence="3 4">V23-08</strain>
    </source>
</reference>
<keyword evidence="1 3" id="KW-0378">Hydrolase</keyword>
<protein>
    <submittedName>
        <fullName evidence="3">Alpha/beta fold hydrolase</fullName>
    </submittedName>
</protein>
<dbReference type="InterPro" id="IPR000639">
    <property type="entry name" value="Epox_hydrolase-like"/>
</dbReference>
<dbReference type="PRINTS" id="PR00111">
    <property type="entry name" value="ABHYDROLASE"/>
</dbReference>
<comment type="caution">
    <text evidence="3">The sequence shown here is derived from an EMBL/GenBank/DDBJ whole genome shotgun (WGS) entry which is preliminary data.</text>
</comment>
<dbReference type="PRINTS" id="PR00412">
    <property type="entry name" value="EPOXHYDRLASE"/>
</dbReference>
<dbReference type="InterPro" id="IPR029058">
    <property type="entry name" value="AB_hydrolase_fold"/>
</dbReference>
<gene>
    <name evidence="3" type="ORF">VA596_48630</name>
</gene>
<dbReference type="Pfam" id="PF00561">
    <property type="entry name" value="Abhydrolase_1"/>
    <property type="match status" value="1"/>
</dbReference>
<feature type="domain" description="AB hydrolase-1" evidence="2">
    <location>
        <begin position="22"/>
        <end position="141"/>
    </location>
</feature>
<dbReference type="Gene3D" id="3.40.50.1820">
    <property type="entry name" value="alpha/beta hydrolase"/>
    <property type="match status" value="1"/>
</dbReference>
<organism evidence="3 4">
    <name type="scientific">Amycolatopsis heterodermiae</name>
    <dbReference type="NCBI Taxonomy" id="3110235"/>
    <lineage>
        <taxon>Bacteria</taxon>
        <taxon>Bacillati</taxon>
        <taxon>Actinomycetota</taxon>
        <taxon>Actinomycetes</taxon>
        <taxon>Pseudonocardiales</taxon>
        <taxon>Pseudonocardiaceae</taxon>
        <taxon>Amycolatopsis</taxon>
    </lineage>
</organism>
<sequence>MREYRVEANGIEIAVADDGEGPAVLLLHGFPHTWRLWSAVIPHLARDHRVLAPDLRGLGATTRATGGYDAGNLAADAEALLDALDVPTASVVGIDAGTPPAFLLAMRRPERVRRLVLMESLLGHLPGAEAFLAGGPPWWFGFHAVPGLAETVLAGHEAEYVGWFLDAGTRGRGVPPEIREHFVAAYRGRESLRCAFDHYRAMPASAAQIADAVAAGRLTVPTLAIGAHPVGDTLARQLRPIADDLTEHLVEDCGHIVPLDRPDVLAPLLTSFLDLDHAGASRLAP</sequence>
<dbReference type="GO" id="GO:0016787">
    <property type="term" value="F:hydrolase activity"/>
    <property type="evidence" value="ECO:0007669"/>
    <property type="project" value="UniProtKB-KW"/>
</dbReference>